<dbReference type="SUPFAM" id="SSF51197">
    <property type="entry name" value="Clavaminate synthase-like"/>
    <property type="match status" value="1"/>
</dbReference>
<evidence type="ECO:0000259" key="6">
    <source>
        <dbReference type="Pfam" id="PF02668"/>
    </source>
</evidence>
<dbReference type="InterPro" id="IPR003819">
    <property type="entry name" value="TauD/TfdA-like"/>
</dbReference>
<evidence type="ECO:0000256" key="5">
    <source>
        <dbReference type="ARBA" id="ARBA00023004"/>
    </source>
</evidence>
<evidence type="ECO:0000256" key="4">
    <source>
        <dbReference type="ARBA" id="ARBA00023002"/>
    </source>
</evidence>
<keyword evidence="3 7" id="KW-0223">Dioxygenase</keyword>
<feature type="domain" description="TauD/TfdA-like" evidence="6">
    <location>
        <begin position="7"/>
        <end position="277"/>
    </location>
</feature>
<dbReference type="Proteomes" id="UP000028702">
    <property type="component" value="Unassembled WGS sequence"/>
</dbReference>
<proteinExistence type="inferred from homology"/>
<keyword evidence="8" id="KW-1185">Reference proteome</keyword>
<keyword evidence="4" id="KW-0560">Oxidoreductase</keyword>
<dbReference type="InterPro" id="IPR042098">
    <property type="entry name" value="TauD-like_sf"/>
</dbReference>
<evidence type="ECO:0000313" key="7">
    <source>
        <dbReference type="EMBL" id="GAK44797.1"/>
    </source>
</evidence>
<reference evidence="7 8" key="1">
    <citation type="submission" date="2014-07" db="EMBL/GenBank/DDBJ databases">
        <title>Tepidicaulis marinum gen. nov., sp. nov., a novel marine bacterium denitrifying nitrate to nitrous oxide strictly under microaerobic conditions.</title>
        <authorList>
            <person name="Takeuchi M."/>
            <person name="Yamagishi T."/>
            <person name="Kamagata Y."/>
            <person name="Oshima K."/>
            <person name="Hattori M."/>
            <person name="Katayama T."/>
            <person name="Hanada S."/>
            <person name="Tamaki H."/>
            <person name="Marumo K."/>
            <person name="Maeda H."/>
            <person name="Nedachi M."/>
            <person name="Iwasaki W."/>
            <person name="Suwa Y."/>
            <person name="Sakata S."/>
        </authorList>
    </citation>
    <scope>NUCLEOTIDE SEQUENCE [LARGE SCALE GENOMIC DNA]</scope>
    <source>
        <strain evidence="7 8">MA2</strain>
    </source>
</reference>
<dbReference type="GO" id="GO:0006790">
    <property type="term" value="P:sulfur compound metabolic process"/>
    <property type="evidence" value="ECO:0007669"/>
    <property type="project" value="TreeGrafter"/>
</dbReference>
<dbReference type="RefSeq" id="WP_045444684.1">
    <property type="nucleotide sequence ID" value="NZ_BBIO01000005.1"/>
</dbReference>
<protein>
    <submittedName>
        <fullName evidence="7">Taurine dioxygenase</fullName>
    </submittedName>
</protein>
<dbReference type="Pfam" id="PF02668">
    <property type="entry name" value="TauD"/>
    <property type="match status" value="1"/>
</dbReference>
<organism evidence="7 8">
    <name type="scientific">Tepidicaulis marinus</name>
    <dbReference type="NCBI Taxonomy" id="1333998"/>
    <lineage>
        <taxon>Bacteria</taxon>
        <taxon>Pseudomonadati</taxon>
        <taxon>Pseudomonadota</taxon>
        <taxon>Alphaproteobacteria</taxon>
        <taxon>Hyphomicrobiales</taxon>
        <taxon>Parvibaculaceae</taxon>
        <taxon>Tepidicaulis</taxon>
    </lineage>
</organism>
<evidence type="ECO:0000256" key="2">
    <source>
        <dbReference type="ARBA" id="ARBA00022723"/>
    </source>
</evidence>
<name>A0A081B9S9_9HYPH</name>
<dbReference type="PANTHER" id="PTHR30468">
    <property type="entry name" value="ALPHA-KETOGLUTARATE-DEPENDENT SULFONATE DIOXYGENASE"/>
    <property type="match status" value="1"/>
</dbReference>
<dbReference type="GO" id="GO:0046872">
    <property type="term" value="F:metal ion binding"/>
    <property type="evidence" value="ECO:0007669"/>
    <property type="project" value="UniProtKB-KW"/>
</dbReference>
<dbReference type="eggNOG" id="COG2175">
    <property type="taxonomic scope" value="Bacteria"/>
</dbReference>
<dbReference type="PANTHER" id="PTHR30468:SF1">
    <property type="entry name" value="ALPHA-KETOGLUTARATE-DEPENDENT SULFONATE DIOXYGENASE"/>
    <property type="match status" value="1"/>
</dbReference>
<dbReference type="STRING" id="1333998.M2A_1296"/>
<dbReference type="EMBL" id="BBIO01000005">
    <property type="protein sequence ID" value="GAK44797.1"/>
    <property type="molecule type" value="Genomic_DNA"/>
</dbReference>
<dbReference type="AlphaFoldDB" id="A0A081B9S9"/>
<evidence type="ECO:0000256" key="1">
    <source>
        <dbReference type="ARBA" id="ARBA00005896"/>
    </source>
</evidence>
<dbReference type="Gene3D" id="3.60.130.10">
    <property type="entry name" value="Clavaminate synthase-like"/>
    <property type="match status" value="1"/>
</dbReference>
<comment type="similarity">
    <text evidence="1">Belongs to the TfdA dioxygenase family.</text>
</comment>
<keyword evidence="2" id="KW-0479">Metal-binding</keyword>
<gene>
    <name evidence="7" type="ORF">M2A_1296</name>
</gene>
<evidence type="ECO:0000313" key="8">
    <source>
        <dbReference type="Proteomes" id="UP000028702"/>
    </source>
</evidence>
<dbReference type="GO" id="GO:0005737">
    <property type="term" value="C:cytoplasm"/>
    <property type="evidence" value="ECO:0007669"/>
    <property type="project" value="TreeGrafter"/>
</dbReference>
<comment type="caution">
    <text evidence="7">The sequence shown here is derived from an EMBL/GenBank/DDBJ whole genome shotgun (WGS) entry which is preliminary data.</text>
</comment>
<evidence type="ECO:0000256" key="3">
    <source>
        <dbReference type="ARBA" id="ARBA00022964"/>
    </source>
</evidence>
<accession>A0A081B9S9</accession>
<dbReference type="GO" id="GO:0000908">
    <property type="term" value="F:taurine dioxygenase activity"/>
    <property type="evidence" value="ECO:0007669"/>
    <property type="project" value="TreeGrafter"/>
</dbReference>
<sequence>MAIEVVPTGAALGAVVSGIDISAPLSESDMEAVQQAWLDHQVLLFRGQKISDDDLVRFSKHFGELDLAPASATDMAGSQALSRPEIWIISNVKENGRPIGALGDKEADWHTDMSYVAKPPKASVLYSLEIPPTGGDTSFANMYKAYEELPEDLRAFVEQHRCFHDASTTSVGETRAGFESVTDIRQMPGEMHPMVRTHPETGGKTLYLGRRRNAYVEGLSTSESDAMLDRLWAHCEQKKFAWTHQWALGDLLIWDNRCTIHRRDSFDASSRRVMHRTQIKGDRPF</sequence>
<dbReference type="InterPro" id="IPR051323">
    <property type="entry name" value="AtsK-like"/>
</dbReference>
<keyword evidence="5" id="KW-0408">Iron</keyword>